<name>A0A8H8DGE7_9FUNG</name>
<comment type="caution">
    <text evidence="2">The sequence shown here is derived from an EMBL/GenBank/DDBJ whole genome shotgun (WGS) entry which is preliminary data.</text>
</comment>
<protein>
    <submittedName>
        <fullName evidence="2">Uncharacterized protein</fullName>
    </submittedName>
</protein>
<keyword evidence="3" id="KW-1185">Reference proteome</keyword>
<dbReference type="AlphaFoldDB" id="A0A8H8DGE7"/>
<keyword evidence="1" id="KW-0732">Signal</keyword>
<feature type="signal peptide" evidence="1">
    <location>
        <begin position="1"/>
        <end position="23"/>
    </location>
</feature>
<feature type="chain" id="PRO_5034240771" evidence="1">
    <location>
        <begin position="24"/>
        <end position="323"/>
    </location>
</feature>
<organism evidence="2 3">
    <name type="scientific">Olpidium bornovanus</name>
    <dbReference type="NCBI Taxonomy" id="278681"/>
    <lineage>
        <taxon>Eukaryota</taxon>
        <taxon>Fungi</taxon>
        <taxon>Fungi incertae sedis</taxon>
        <taxon>Olpidiomycota</taxon>
        <taxon>Olpidiomycotina</taxon>
        <taxon>Olpidiomycetes</taxon>
        <taxon>Olpidiales</taxon>
        <taxon>Olpidiaceae</taxon>
        <taxon>Olpidium</taxon>
    </lineage>
</organism>
<reference evidence="2 3" key="1">
    <citation type="journal article" name="Sci. Rep.">
        <title>Genome-scale phylogenetic analyses confirm Olpidium as the closest living zoosporic fungus to the non-flagellated, terrestrial fungi.</title>
        <authorList>
            <person name="Chang Y."/>
            <person name="Rochon D."/>
            <person name="Sekimoto S."/>
            <person name="Wang Y."/>
            <person name="Chovatia M."/>
            <person name="Sandor L."/>
            <person name="Salamov A."/>
            <person name="Grigoriev I.V."/>
            <person name="Stajich J.E."/>
            <person name="Spatafora J.W."/>
        </authorList>
    </citation>
    <scope>NUCLEOTIDE SEQUENCE [LARGE SCALE GENOMIC DNA]</scope>
    <source>
        <strain evidence="2">S191</strain>
    </source>
</reference>
<dbReference type="Proteomes" id="UP000673691">
    <property type="component" value="Unassembled WGS sequence"/>
</dbReference>
<evidence type="ECO:0000313" key="3">
    <source>
        <dbReference type="Proteomes" id="UP000673691"/>
    </source>
</evidence>
<proteinExistence type="predicted"/>
<evidence type="ECO:0000313" key="2">
    <source>
        <dbReference type="EMBL" id="KAG5457505.1"/>
    </source>
</evidence>
<evidence type="ECO:0000256" key="1">
    <source>
        <dbReference type="SAM" id="SignalP"/>
    </source>
</evidence>
<sequence length="323" mass="35123">MIVSPAAFAVLSAAALAPHAALALPSGDFFEAAGGVPSLPGLLPPTEDVRDAADLRALRIARGRVPSPEEDFQVFGFAVPPPHAVLWETPSSDGAEASDAGSFLQYLKTRIGVHFRIAREILRTAAEKIGSNEDAEMMAHAAYRSALSVLPPAYAKVSLPRVPADRDLRDWLVSLGDVMTDALGALLRRAPPGSLARNAMAWSACVKLLNDVVDDLGGALFDAGGEMEKTWQISGFAVHSSALREILEISSIVDMTISLWARRLEWRNYLDLRVVSLKLKMLSNAERAFNYDDSFENTAWKNILFGSPRKRRKIGNAPLRPRP</sequence>
<dbReference type="EMBL" id="JAEFCI010009970">
    <property type="protein sequence ID" value="KAG5457505.1"/>
    <property type="molecule type" value="Genomic_DNA"/>
</dbReference>
<accession>A0A8H8DGE7</accession>
<gene>
    <name evidence="2" type="ORF">BJ554DRAFT_2455</name>
</gene>